<name>A0A087BP05_BIFLN</name>
<dbReference type="EC" id="3.5.1.53" evidence="3"/>
<organism evidence="3 4">
    <name type="scientific">Bifidobacterium longum subsp. suis</name>
    <dbReference type="NCBI Taxonomy" id="1695"/>
    <lineage>
        <taxon>Bacteria</taxon>
        <taxon>Bacillati</taxon>
        <taxon>Actinomycetota</taxon>
        <taxon>Actinomycetes</taxon>
        <taxon>Bifidobacteriales</taxon>
        <taxon>Bifidobacteriaceae</taxon>
        <taxon>Bifidobacterium</taxon>
    </lineage>
</organism>
<protein>
    <submittedName>
        <fullName evidence="3">Hydrolase, carbon-nitrogen family</fullName>
        <ecNumber evidence="3">3.5.1.53</ecNumber>
    </submittedName>
</protein>
<evidence type="ECO:0000313" key="3">
    <source>
        <dbReference type="EMBL" id="KFI72755.1"/>
    </source>
</evidence>
<sequence length="270" mass="29789">MPKITLAQFESKLCDPPANVAKTIPMIRQAGLDGSDMIMFPEMFTTGYELSIVGPRITELAEPVNGPTITALREAAKQAGVYVVAPIALYHDDLPGVPFNSAVLIDREGNVAGVYDKQHLWALERFYFRGGNGTPVFQTDFGTIGIMICYDMGYPEVARMLALQGAQIVLCPSAWCEPDHDVWDINVPARALENTVFLCAVNRYGREQDLYMGGHSKVCDPRGRVVAELPDEGEGVLNVEIDLADVVSNRQTSPYLRDRRPELYGKVLLP</sequence>
<dbReference type="PROSITE" id="PS50263">
    <property type="entry name" value="CN_HYDROLASE"/>
    <property type="match status" value="1"/>
</dbReference>
<gene>
    <name evidence="3" type="ORF">BLSS_0588</name>
</gene>
<keyword evidence="1 3" id="KW-0378">Hydrolase</keyword>
<feature type="domain" description="CN hydrolase" evidence="2">
    <location>
        <begin position="2"/>
        <end position="243"/>
    </location>
</feature>
<dbReference type="EMBL" id="JGZA01000004">
    <property type="protein sequence ID" value="KFI72755.1"/>
    <property type="molecule type" value="Genomic_DNA"/>
</dbReference>
<dbReference type="AlphaFoldDB" id="A0A087BP05"/>
<dbReference type="GO" id="GO:0050126">
    <property type="term" value="F:N-carbamoylputrescine amidase activity"/>
    <property type="evidence" value="ECO:0007669"/>
    <property type="project" value="UniProtKB-EC"/>
</dbReference>
<dbReference type="Gene3D" id="3.60.110.10">
    <property type="entry name" value="Carbon-nitrogen hydrolase"/>
    <property type="match status" value="1"/>
</dbReference>
<reference evidence="3 4" key="1">
    <citation type="submission" date="2014-03" db="EMBL/GenBank/DDBJ databases">
        <title>Genomics of Bifidobacteria.</title>
        <authorList>
            <person name="Ventura M."/>
            <person name="Milani C."/>
            <person name="Lugli G.A."/>
        </authorList>
    </citation>
    <scope>NUCLEOTIDE SEQUENCE [LARGE SCALE GENOMIC DNA]</scope>
    <source>
        <strain evidence="3 4">LMG 21814</strain>
    </source>
</reference>
<dbReference type="InterPro" id="IPR036526">
    <property type="entry name" value="C-N_Hydrolase_sf"/>
</dbReference>
<proteinExistence type="predicted"/>
<evidence type="ECO:0000313" key="4">
    <source>
        <dbReference type="Proteomes" id="UP000029024"/>
    </source>
</evidence>
<dbReference type="SUPFAM" id="SSF56317">
    <property type="entry name" value="Carbon-nitrogen hydrolase"/>
    <property type="match status" value="1"/>
</dbReference>
<dbReference type="Pfam" id="PF00795">
    <property type="entry name" value="CN_hydrolase"/>
    <property type="match status" value="1"/>
</dbReference>
<dbReference type="PANTHER" id="PTHR43674:SF2">
    <property type="entry name" value="BETA-UREIDOPROPIONASE"/>
    <property type="match status" value="1"/>
</dbReference>
<evidence type="ECO:0000256" key="1">
    <source>
        <dbReference type="ARBA" id="ARBA00022801"/>
    </source>
</evidence>
<comment type="caution">
    <text evidence="3">The sequence shown here is derived from an EMBL/GenBank/DDBJ whole genome shotgun (WGS) entry which is preliminary data.</text>
</comment>
<dbReference type="PANTHER" id="PTHR43674">
    <property type="entry name" value="NITRILASE C965.09-RELATED"/>
    <property type="match status" value="1"/>
</dbReference>
<dbReference type="RefSeq" id="WP_032683202.1">
    <property type="nucleotide sequence ID" value="NZ_JGZA01000004.1"/>
</dbReference>
<dbReference type="InterPro" id="IPR050345">
    <property type="entry name" value="Aliph_Amidase/BUP"/>
</dbReference>
<dbReference type="Proteomes" id="UP000029024">
    <property type="component" value="Unassembled WGS sequence"/>
</dbReference>
<accession>A0A087BP05</accession>
<evidence type="ECO:0000259" key="2">
    <source>
        <dbReference type="PROSITE" id="PS50263"/>
    </source>
</evidence>
<dbReference type="InterPro" id="IPR003010">
    <property type="entry name" value="C-N_Hydrolase"/>
</dbReference>